<reference evidence="3" key="1">
    <citation type="submission" date="2013-03" db="EMBL/GenBank/DDBJ databases">
        <title>The Genome Sequence of Anopheles dirus WRAIR2.</title>
        <authorList>
            <consortium name="The Broad Institute Genomics Platform"/>
            <person name="Neafsey D.E."/>
            <person name="Walton C."/>
            <person name="Walker B."/>
            <person name="Young S.K."/>
            <person name="Zeng Q."/>
            <person name="Gargeya S."/>
            <person name="Fitzgerald M."/>
            <person name="Haas B."/>
            <person name="Abouelleil A."/>
            <person name="Allen A.W."/>
            <person name="Alvarado L."/>
            <person name="Arachchi H.M."/>
            <person name="Berlin A.M."/>
            <person name="Chapman S.B."/>
            <person name="Gainer-Dewar J."/>
            <person name="Goldberg J."/>
            <person name="Griggs A."/>
            <person name="Gujja S."/>
            <person name="Hansen M."/>
            <person name="Howarth C."/>
            <person name="Imamovic A."/>
            <person name="Ireland A."/>
            <person name="Larimer J."/>
            <person name="McCowan C."/>
            <person name="Murphy C."/>
            <person name="Pearson M."/>
            <person name="Poon T.W."/>
            <person name="Priest M."/>
            <person name="Roberts A."/>
            <person name="Saif S."/>
            <person name="Shea T."/>
            <person name="Sisk P."/>
            <person name="Sykes S."/>
            <person name="Wortman J."/>
            <person name="Nusbaum C."/>
            <person name="Birren B."/>
        </authorList>
    </citation>
    <scope>NUCLEOTIDE SEQUENCE [LARGE SCALE GENOMIC DNA]</scope>
    <source>
        <strain evidence="3">WRAIR2</strain>
    </source>
</reference>
<keyword evidence="3" id="KW-1185">Reference proteome</keyword>
<evidence type="ECO:0000313" key="3">
    <source>
        <dbReference type="Proteomes" id="UP000075884"/>
    </source>
</evidence>
<feature type="region of interest" description="Disordered" evidence="1">
    <location>
        <begin position="88"/>
        <end position="112"/>
    </location>
</feature>
<organism evidence="2 3">
    <name type="scientific">Anopheles dirus</name>
    <dbReference type="NCBI Taxonomy" id="7168"/>
    <lineage>
        <taxon>Eukaryota</taxon>
        <taxon>Metazoa</taxon>
        <taxon>Ecdysozoa</taxon>
        <taxon>Arthropoda</taxon>
        <taxon>Hexapoda</taxon>
        <taxon>Insecta</taxon>
        <taxon>Pterygota</taxon>
        <taxon>Neoptera</taxon>
        <taxon>Endopterygota</taxon>
        <taxon>Diptera</taxon>
        <taxon>Nematocera</taxon>
        <taxon>Culicoidea</taxon>
        <taxon>Culicidae</taxon>
        <taxon>Anophelinae</taxon>
        <taxon>Anopheles</taxon>
    </lineage>
</organism>
<dbReference type="AlphaFoldDB" id="A0A1Y9H2C7"/>
<evidence type="ECO:0000313" key="2">
    <source>
        <dbReference type="EnsemblMetazoa" id="ADIR015816-PA"/>
    </source>
</evidence>
<proteinExistence type="predicted"/>
<dbReference type="VEuPathDB" id="VectorBase:ADIR015816"/>
<protein>
    <submittedName>
        <fullName evidence="2">Uncharacterized protein</fullName>
    </submittedName>
</protein>
<sequence>MLTLKYLSIRPYFETRQEAEEWDKLQKMIATVKQFHDDFDRIVLHKDLYRTFFYYYLQEIRYRIIQILMRFATIEWCEPKPATVATDPYGFPMPEPARPKKSKKKDGEEPEPIPDYTIRVKCYKEKFPLVCCDDQFRTLAALRLHYYAVHDKTYLLAATTCEMKMALLRMVVFRRTLDEWLKSGSVSNNGLCFYLTKILRRIVSIIRY</sequence>
<name>A0A1Y9H2C7_9DIPT</name>
<dbReference type="Proteomes" id="UP000075884">
    <property type="component" value="Unassembled WGS sequence"/>
</dbReference>
<evidence type="ECO:0000256" key="1">
    <source>
        <dbReference type="SAM" id="MobiDB-lite"/>
    </source>
</evidence>
<accession>A0A1Y9H2C7</accession>
<reference evidence="2" key="2">
    <citation type="submission" date="2020-05" db="UniProtKB">
        <authorList>
            <consortium name="EnsemblMetazoa"/>
        </authorList>
    </citation>
    <scope>IDENTIFICATION</scope>
    <source>
        <strain evidence="2">WRAIR2</strain>
    </source>
</reference>
<dbReference type="EnsemblMetazoa" id="ADIR015816-RA">
    <property type="protein sequence ID" value="ADIR015816-PA"/>
    <property type="gene ID" value="ADIR015816"/>
</dbReference>